<accession>A0A383RFW2</accession>
<dbReference type="RefSeq" id="WP_172619566.1">
    <property type="nucleotide sequence ID" value="NZ_LS992241.1"/>
</dbReference>
<evidence type="ECO:0000313" key="2">
    <source>
        <dbReference type="Proteomes" id="UP000304148"/>
    </source>
</evidence>
<gene>
    <name evidence="1" type="ORF">PBLR_14165</name>
</gene>
<dbReference type="AlphaFoldDB" id="A0A383RFW2"/>
<reference evidence="2" key="1">
    <citation type="submission" date="2018-08" db="EMBL/GenBank/DDBJ databases">
        <authorList>
            <person name="Chevrot R."/>
        </authorList>
    </citation>
    <scope>NUCLEOTIDE SEQUENCE [LARGE SCALE GENOMIC DNA]</scope>
</reference>
<evidence type="ECO:0008006" key="3">
    <source>
        <dbReference type="Google" id="ProtNLM"/>
    </source>
</evidence>
<sequence length="54" mass="6271">MVSENIVARIMKELALISRTVNKYKSTTNSKHHLPIAENVLDQHEVDIRKSRKQ</sequence>
<evidence type="ECO:0000313" key="1">
    <source>
        <dbReference type="EMBL" id="SYX85743.1"/>
    </source>
</evidence>
<proteinExistence type="predicted"/>
<dbReference type="Proteomes" id="UP000304148">
    <property type="component" value="Chromosome"/>
</dbReference>
<protein>
    <recommendedName>
        <fullName evidence="3">Transposase</fullName>
    </recommendedName>
</protein>
<dbReference type="EMBL" id="LS992241">
    <property type="protein sequence ID" value="SYX85743.1"/>
    <property type="molecule type" value="Genomic_DNA"/>
</dbReference>
<organism evidence="1 2">
    <name type="scientific">Paenibacillus alvei</name>
    <name type="common">Bacillus alvei</name>
    <dbReference type="NCBI Taxonomy" id="44250"/>
    <lineage>
        <taxon>Bacteria</taxon>
        <taxon>Bacillati</taxon>
        <taxon>Bacillota</taxon>
        <taxon>Bacilli</taxon>
        <taxon>Bacillales</taxon>
        <taxon>Paenibacillaceae</taxon>
        <taxon>Paenibacillus</taxon>
    </lineage>
</organism>
<name>A0A383RFW2_PAEAL</name>